<evidence type="ECO:0000313" key="6">
    <source>
        <dbReference type="EMBL" id="EST45702.1"/>
    </source>
</evidence>
<dbReference type="EMBL" id="KI546089">
    <property type="protein sequence ID" value="EST45702.1"/>
    <property type="molecule type" value="Genomic_DNA"/>
</dbReference>
<organism evidence="6">
    <name type="scientific">Spironucleus salmonicida</name>
    <dbReference type="NCBI Taxonomy" id="348837"/>
    <lineage>
        <taxon>Eukaryota</taxon>
        <taxon>Metamonada</taxon>
        <taxon>Diplomonadida</taxon>
        <taxon>Hexamitidae</taxon>
        <taxon>Hexamitinae</taxon>
        <taxon>Spironucleus</taxon>
    </lineage>
</organism>
<evidence type="ECO:0000256" key="1">
    <source>
        <dbReference type="ARBA" id="ARBA00022723"/>
    </source>
</evidence>
<evidence type="ECO:0000313" key="7">
    <source>
        <dbReference type="EMBL" id="KAH0576574.1"/>
    </source>
</evidence>
<gene>
    <name evidence="6" type="ORF">SS50377_14273</name>
    <name evidence="7" type="ORF">SS50377_22138</name>
</gene>
<evidence type="ECO:0000256" key="3">
    <source>
        <dbReference type="ARBA" id="ARBA00023211"/>
    </source>
</evidence>
<sequence length="299" mass="34120">MFDIQQILELTLKRQKLPEDQLKELVFRVQALFVTEPNVVSVPVPTKICGDVHGQFYDVLKLFEVGSAPNPTRYVFLGDYVDRGYFSLEVITLLYCYKLISPTSIYLLRGNHESRAITQSYGFYDQCSRYYNHSAVWKAFVESFDFMPISAVVGQKIYCVHGGLSPSCQQIDDIRLINRAVEVPAEGPFTDCLWSDPDSKVPTFSASTRGAGYLFGPKAVEQFNHLNGVSVVARAHQLAPQGYQWWFANTCVTVWSCPNYFYKCKNLASIMCVDEQNNYKFDVFDAVPDSQREKPEWVK</sequence>
<dbReference type="EC" id="3.1.3.16" evidence="4"/>
<dbReference type="Gene3D" id="3.60.21.10">
    <property type="match status" value="1"/>
</dbReference>
<keyword evidence="3" id="KW-0464">Manganese</keyword>
<keyword evidence="8" id="KW-1185">Reference proteome</keyword>
<name>V6LLY7_9EUKA</name>
<dbReference type="OrthoDB" id="1930084at2759"/>
<proteinExistence type="inferred from homology"/>
<dbReference type="GO" id="GO:0046872">
    <property type="term" value="F:metal ion binding"/>
    <property type="evidence" value="ECO:0007669"/>
    <property type="project" value="UniProtKB-KW"/>
</dbReference>
<evidence type="ECO:0000256" key="4">
    <source>
        <dbReference type="RuleBase" id="RU004273"/>
    </source>
</evidence>
<evidence type="ECO:0000259" key="5">
    <source>
        <dbReference type="PROSITE" id="PS00125"/>
    </source>
</evidence>
<reference evidence="6 7" key="1">
    <citation type="journal article" date="2014" name="PLoS Genet.">
        <title>The Genome of Spironucleus salmonicida Highlights a Fish Pathogen Adapted to Fluctuating Environments.</title>
        <authorList>
            <person name="Xu F."/>
            <person name="Jerlstrom-Hultqvist J."/>
            <person name="Einarsson E."/>
            <person name="Astvaldsson A."/>
            <person name="Svard S.G."/>
            <person name="Andersson J.O."/>
        </authorList>
    </citation>
    <scope>NUCLEOTIDE SEQUENCE</scope>
    <source>
        <strain evidence="7">ATCC 50377</strain>
    </source>
</reference>
<dbReference type="PROSITE" id="PS00125">
    <property type="entry name" value="SER_THR_PHOSPHATASE"/>
    <property type="match status" value="1"/>
</dbReference>
<dbReference type="InterPro" id="IPR004843">
    <property type="entry name" value="Calcineurin-like_PHP"/>
</dbReference>
<dbReference type="PRINTS" id="PR00114">
    <property type="entry name" value="STPHPHTASE"/>
</dbReference>
<dbReference type="SMART" id="SM00156">
    <property type="entry name" value="PP2Ac"/>
    <property type="match status" value="1"/>
</dbReference>
<comment type="similarity">
    <text evidence="4">Belongs to the PPP phosphatase family.</text>
</comment>
<protein>
    <recommendedName>
        <fullName evidence="4">Serine/threonine-protein phosphatase</fullName>
        <ecNumber evidence="4">3.1.3.16</ecNumber>
    </recommendedName>
</protein>
<reference evidence="7" key="2">
    <citation type="submission" date="2020-12" db="EMBL/GenBank/DDBJ databases">
        <title>New Spironucleus salmonicida genome in near-complete chromosomes.</title>
        <authorList>
            <person name="Xu F."/>
            <person name="Kurt Z."/>
            <person name="Jimenez-Gonzalez A."/>
            <person name="Astvaldsson A."/>
            <person name="Andersson J.O."/>
            <person name="Svard S.G."/>
        </authorList>
    </citation>
    <scope>NUCLEOTIDE SEQUENCE</scope>
    <source>
        <strain evidence="7">ATCC 50377</strain>
    </source>
</reference>
<keyword evidence="2 4" id="KW-0378">Hydrolase</keyword>
<dbReference type="Proteomes" id="UP000018208">
    <property type="component" value="Unassembled WGS sequence"/>
</dbReference>
<dbReference type="Pfam" id="PF00149">
    <property type="entry name" value="Metallophos"/>
    <property type="match status" value="1"/>
</dbReference>
<dbReference type="InterPro" id="IPR006186">
    <property type="entry name" value="Ser/Thr-sp_prot-phosphatase"/>
</dbReference>
<feature type="domain" description="Serine/threonine specific protein phosphatases" evidence="5">
    <location>
        <begin position="108"/>
        <end position="113"/>
    </location>
</feature>
<dbReference type="GO" id="GO:0004722">
    <property type="term" value="F:protein serine/threonine phosphatase activity"/>
    <property type="evidence" value="ECO:0007669"/>
    <property type="project" value="UniProtKB-EC"/>
</dbReference>
<evidence type="ECO:0000256" key="2">
    <source>
        <dbReference type="ARBA" id="ARBA00022801"/>
    </source>
</evidence>
<dbReference type="SUPFAM" id="SSF56300">
    <property type="entry name" value="Metallo-dependent phosphatases"/>
    <property type="match status" value="1"/>
</dbReference>
<evidence type="ECO:0000313" key="8">
    <source>
        <dbReference type="Proteomes" id="UP000018208"/>
    </source>
</evidence>
<dbReference type="VEuPathDB" id="GiardiaDB:SS50377_22138"/>
<dbReference type="AlphaFoldDB" id="V6LLY7"/>
<comment type="catalytic activity">
    <reaction evidence="4">
        <text>O-phospho-L-threonyl-[protein] + H2O = L-threonyl-[protein] + phosphate</text>
        <dbReference type="Rhea" id="RHEA:47004"/>
        <dbReference type="Rhea" id="RHEA-COMP:11060"/>
        <dbReference type="Rhea" id="RHEA-COMP:11605"/>
        <dbReference type="ChEBI" id="CHEBI:15377"/>
        <dbReference type="ChEBI" id="CHEBI:30013"/>
        <dbReference type="ChEBI" id="CHEBI:43474"/>
        <dbReference type="ChEBI" id="CHEBI:61977"/>
        <dbReference type="EC" id="3.1.3.16"/>
    </reaction>
</comment>
<keyword evidence="1" id="KW-0479">Metal-binding</keyword>
<dbReference type="EMBL" id="AUWU02000002">
    <property type="protein sequence ID" value="KAH0576574.1"/>
    <property type="molecule type" value="Genomic_DNA"/>
</dbReference>
<dbReference type="InterPro" id="IPR047129">
    <property type="entry name" value="PPA2-like"/>
</dbReference>
<dbReference type="PANTHER" id="PTHR45619">
    <property type="entry name" value="SERINE/THREONINE-PROTEIN PHOSPHATASE PP2A-RELATED"/>
    <property type="match status" value="1"/>
</dbReference>
<accession>V6LLY7</accession>
<dbReference type="InterPro" id="IPR029052">
    <property type="entry name" value="Metallo-depent_PP-like"/>
</dbReference>